<dbReference type="PANTHER" id="PTHR31257:SF11">
    <property type="entry name" value="RICIN B-LIKE LECTIN R40G3"/>
    <property type="match status" value="1"/>
</dbReference>
<keyword evidence="3" id="KW-1185">Reference proteome</keyword>
<organism evidence="2 3">
    <name type="scientific">Digitaria exilis</name>
    <dbReference type="NCBI Taxonomy" id="1010633"/>
    <lineage>
        <taxon>Eukaryota</taxon>
        <taxon>Viridiplantae</taxon>
        <taxon>Streptophyta</taxon>
        <taxon>Embryophyta</taxon>
        <taxon>Tracheophyta</taxon>
        <taxon>Spermatophyta</taxon>
        <taxon>Magnoliopsida</taxon>
        <taxon>Liliopsida</taxon>
        <taxon>Poales</taxon>
        <taxon>Poaceae</taxon>
        <taxon>PACMAD clade</taxon>
        <taxon>Panicoideae</taxon>
        <taxon>Panicodae</taxon>
        <taxon>Paniceae</taxon>
        <taxon>Anthephorinae</taxon>
        <taxon>Digitaria</taxon>
    </lineage>
</organism>
<proteinExistence type="predicted"/>
<feature type="region of interest" description="Disordered" evidence="1">
    <location>
        <begin position="390"/>
        <end position="448"/>
    </location>
</feature>
<feature type="compositionally biased region" description="Pro residues" evidence="1">
    <location>
        <begin position="420"/>
        <end position="432"/>
    </location>
</feature>
<dbReference type="OrthoDB" id="7769065at2759"/>
<dbReference type="Proteomes" id="UP000636709">
    <property type="component" value="Unassembled WGS sequence"/>
</dbReference>
<gene>
    <name evidence="2" type="ORF">HU200_060602</name>
</gene>
<dbReference type="InterPro" id="IPR035992">
    <property type="entry name" value="Ricin_B-like_lectins"/>
</dbReference>
<evidence type="ECO:0000256" key="1">
    <source>
        <dbReference type="SAM" id="MobiDB-lite"/>
    </source>
</evidence>
<accession>A0A835A654</accession>
<evidence type="ECO:0000313" key="2">
    <source>
        <dbReference type="EMBL" id="KAF8656544.1"/>
    </source>
</evidence>
<sequence length="1300" mass="144084">METEDAKAIFSFETELLSPSLLLLPLLQISLPIAGAARTPPARADPARDTGAIRFLGSVSTRLLAQNCYVFTGVRFTVLETPPPSNDYTAPRLLPARLRRTDCTASTDLPASNLYNYFGQGQSRNIMSTDDIPPAGNGATDASGRATVLPNDMIRATALGGRPPSVYEPAPPIAFAAGPRMDGGDGLQRSARRRAAGGRHDTAPATSLLGSTHPPPPPQQHDQTLFKILCRADEGYCLSVRHGEVVLAPSNPRDEAQQWYKDMRHATKVKDEEGHPAFVLVNRATGLAIKHSLGQSHPVKLVPYNPEYLDESVLWTESKDVGKGFRCIRMVNNIHLNFDAFHGDKDHGGVHDGTTVVLWEWCKGHNQSWKILPWGDEAYAHAGTGYGGYPGGGGSSQQHGQGPYYPPPPPAHQEPGYGYRPPPGGYAPPPPPQHHHQEPGYGGYRPSPPGYNNLPHVLAAEATVRLYCKANDAYSLTVRNGTVCLAPTNPRDDFQHWVKDMRHSTSIKDEEGYPAFALVNKVTGEAIKHSLGQSHPVRLVPYNPDYVDESVLWTESRDVGHGFRCVRMVNNIYLNFDAFHGDKDHGGVHDGTAVVLWEWAKGDNQRWKIVPWCLPSAHHHASSLFPTEVTELILQTSDFTYPHCPARFHAADQPLLRTTRSKCIRRSNRRIERGDVLVGIEPHRQEPQTPLFLRESCSVGLTRLSPGTRRLSSHSHSSSITHTAQSGTCKEEEEMSWFGHHHNQQAAPPASGPNQVFKIFCKANENYCLAVRDGAVVLAPANPKDEHQHWYKDMRFSTRVKDQERMPAFALVNKATGLAVKHSLGQSHPVKLVPFNPAEEDASVLWTESKDVGKGFRCIRMVNNTRLNFDAFHGDKDHGGVHDGTTVVLWEWCKGDNQCWKILPWGPEAAHASPGNAATHTVRISCKASDDYSLTARNGTVCLAPSNPRDEYQHWIKDMRHSTRVRDEEGYPAFALVNKVTGEAIKHSTGEGHPVKLVPYNPDYQDESVLWTESRDVGHGFRCVRMVNNIYLNFDAFHGDKAHGGVHDGTEIVLWKWCEGDNQRWKILAAAVPIKQRDANATLPMGATAREPYKSPRGHELSAMDYYGRGGGGYGSGIVRPGYAPAVPYGMSGVHVEGKGCGKPLPPQPTVKVYCRADPNYAMTVRDGKVVLAPANPRDGYQHWIKDMRWSTAIKDEEGYPAFALVNKATGEAIKHSLGQSHPVRLVPYNPDFLDESVLWTESRDVGNGFRCVRMVNNIYLNFDALHGDKWHGGVRDGTEIVLWKWCEGDNQRWKIQPYY</sequence>
<dbReference type="Gene3D" id="2.80.10.50">
    <property type="match status" value="5"/>
</dbReference>
<feature type="region of interest" description="Disordered" evidence="1">
    <location>
        <begin position="178"/>
        <end position="222"/>
    </location>
</feature>
<evidence type="ECO:0000313" key="3">
    <source>
        <dbReference type="Proteomes" id="UP000636709"/>
    </source>
</evidence>
<comment type="caution">
    <text evidence="2">The sequence shown here is derived from an EMBL/GenBank/DDBJ whole genome shotgun (WGS) entry which is preliminary data.</text>
</comment>
<protein>
    <submittedName>
        <fullName evidence="2">Uncharacterized protein</fullName>
    </submittedName>
</protein>
<dbReference type="InterPro" id="IPR040249">
    <property type="entry name" value="Ricin_B-like_lectin_EULS3-like"/>
</dbReference>
<dbReference type="SUPFAM" id="SSF50370">
    <property type="entry name" value="Ricin B-like lectins"/>
    <property type="match status" value="5"/>
</dbReference>
<dbReference type="CDD" id="cd23431">
    <property type="entry name" value="beta-trefoil_Ricin_AtEULS3-like"/>
    <property type="match status" value="5"/>
</dbReference>
<dbReference type="PANTHER" id="PTHR31257">
    <property type="entry name" value="RICIN B-LIKE LECTIN EULS3"/>
    <property type="match status" value="1"/>
</dbReference>
<reference evidence="2" key="1">
    <citation type="submission" date="2020-07" db="EMBL/GenBank/DDBJ databases">
        <title>Genome sequence and genetic diversity analysis of an under-domesticated orphan crop, white fonio (Digitaria exilis).</title>
        <authorList>
            <person name="Bennetzen J.L."/>
            <person name="Chen S."/>
            <person name="Ma X."/>
            <person name="Wang X."/>
            <person name="Yssel A.E.J."/>
            <person name="Chaluvadi S.R."/>
            <person name="Johnson M."/>
            <person name="Gangashetty P."/>
            <person name="Hamidou F."/>
            <person name="Sanogo M.D."/>
            <person name="Zwaenepoel A."/>
            <person name="Wallace J."/>
            <person name="Van De Peer Y."/>
            <person name="Van Deynze A."/>
        </authorList>
    </citation>
    <scope>NUCLEOTIDE SEQUENCE</scope>
    <source>
        <tissue evidence="2">Leaves</tissue>
    </source>
</reference>
<dbReference type="EMBL" id="JACEFO010002545">
    <property type="protein sequence ID" value="KAF8656544.1"/>
    <property type="molecule type" value="Genomic_DNA"/>
</dbReference>
<name>A0A835A654_9POAL</name>